<dbReference type="InterPro" id="IPR012910">
    <property type="entry name" value="Plug_dom"/>
</dbReference>
<accession>F0F0K0</accession>
<name>F0F0K0_9NEIS</name>
<evidence type="ECO:0000256" key="6">
    <source>
        <dbReference type="ARBA" id="ARBA00022692"/>
    </source>
</evidence>
<dbReference type="RefSeq" id="WP_003783416.1">
    <property type="nucleotide sequence ID" value="NZ_GL870929.1"/>
</dbReference>
<keyword evidence="7" id="KW-0408">Iron</keyword>
<dbReference type="GO" id="GO:0009279">
    <property type="term" value="C:cell outer membrane"/>
    <property type="evidence" value="ECO:0007669"/>
    <property type="project" value="UniProtKB-SubCell"/>
</dbReference>
<gene>
    <name evidence="19" type="ORF">HMPREF9098_1635</name>
</gene>
<evidence type="ECO:0000256" key="12">
    <source>
        <dbReference type="ARBA" id="ARBA00023237"/>
    </source>
</evidence>
<feature type="region of interest" description="Disordered" evidence="15">
    <location>
        <begin position="273"/>
        <end position="295"/>
    </location>
</feature>
<evidence type="ECO:0000256" key="3">
    <source>
        <dbReference type="ARBA" id="ARBA00022448"/>
    </source>
</evidence>
<feature type="chain" id="PRO_5003250222" evidence="16">
    <location>
        <begin position="26"/>
        <end position="690"/>
    </location>
</feature>
<dbReference type="AlphaFoldDB" id="F0F0K0"/>
<evidence type="ECO:0000256" key="15">
    <source>
        <dbReference type="SAM" id="MobiDB-lite"/>
    </source>
</evidence>
<organism evidence="19 20">
    <name type="scientific">Kingella denitrificans ATCC 33394</name>
    <dbReference type="NCBI Taxonomy" id="888741"/>
    <lineage>
        <taxon>Bacteria</taxon>
        <taxon>Pseudomonadati</taxon>
        <taxon>Pseudomonadota</taxon>
        <taxon>Betaproteobacteria</taxon>
        <taxon>Neisseriales</taxon>
        <taxon>Neisseriaceae</taxon>
        <taxon>Kingella</taxon>
    </lineage>
</organism>
<dbReference type="Pfam" id="PF07715">
    <property type="entry name" value="Plug"/>
    <property type="match status" value="1"/>
</dbReference>
<feature type="domain" description="TonB-dependent receptor-like beta-barrel" evidence="17">
    <location>
        <begin position="271"/>
        <end position="657"/>
    </location>
</feature>
<proteinExistence type="inferred from homology"/>
<keyword evidence="8" id="KW-0406">Ion transport</keyword>
<dbReference type="PROSITE" id="PS52016">
    <property type="entry name" value="TONB_DEPENDENT_REC_3"/>
    <property type="match status" value="1"/>
</dbReference>
<comment type="similarity">
    <text evidence="2 13 14">Belongs to the TonB-dependent receptor family.</text>
</comment>
<evidence type="ECO:0000256" key="14">
    <source>
        <dbReference type="RuleBase" id="RU003357"/>
    </source>
</evidence>
<dbReference type="SUPFAM" id="SSF56935">
    <property type="entry name" value="Porins"/>
    <property type="match status" value="1"/>
</dbReference>
<dbReference type="STRING" id="888741.HMPREF9098_1635"/>
<evidence type="ECO:0000256" key="16">
    <source>
        <dbReference type="SAM" id="SignalP"/>
    </source>
</evidence>
<dbReference type="PANTHER" id="PTHR32552">
    <property type="entry name" value="FERRICHROME IRON RECEPTOR-RELATED"/>
    <property type="match status" value="1"/>
</dbReference>
<dbReference type="PANTHER" id="PTHR32552:SF81">
    <property type="entry name" value="TONB-DEPENDENT OUTER MEMBRANE RECEPTOR"/>
    <property type="match status" value="1"/>
</dbReference>
<keyword evidence="20" id="KW-1185">Reference proteome</keyword>
<evidence type="ECO:0000313" key="20">
    <source>
        <dbReference type="Proteomes" id="UP000004088"/>
    </source>
</evidence>
<keyword evidence="10 13" id="KW-0472">Membrane</keyword>
<evidence type="ECO:0000259" key="17">
    <source>
        <dbReference type="Pfam" id="PF00593"/>
    </source>
</evidence>
<evidence type="ECO:0000256" key="11">
    <source>
        <dbReference type="ARBA" id="ARBA00023170"/>
    </source>
</evidence>
<dbReference type="Pfam" id="PF00593">
    <property type="entry name" value="TonB_dep_Rec_b-barrel"/>
    <property type="match status" value="1"/>
</dbReference>
<sequence>MPAPRSLLSVLIPALFAAHSVPALAQMPAEGQPAGTMAEQAQNLPDVVVTGEKTRRSRFKTATSTEVSKAAEIAKHAGTRSSHDILAHTANVVDLGNDNNLPTVRGVDGSGPATGAVAFLAGTRPRLNFSIDGRSATYNEAAFGTQSLWDVKQVEILRGPQSLTRGRNAVAGSVVVETNDPSDKWEGAVKLAAGNQKSRQAAVMLSGPIVADNLSFRLSVDRQERESYIPLMHYSPVGNPRRVETTTARAKLMYAPASNPNFYTKLTLNHIQSRTPQSETKDNPGSPRYAPERPVFKTDSTSGMWDISWQFAPNWRVENKLVYTKYGNDRLSLPAPRGVPATLDGKEWQLEPVLRYRSDSGSLKALAGVYLFHAEQDETVDLANRARRVFHNVFKDKTDNRALFAEAEWAFAPQWSATFGARWEQEHHRRTGGTDLFRINRNQKQNVFLPKAEIAWQPNERFNTGIRIARGYNSGGAGVTFGAPYTAYEYKPEYVWNYEWFGRYKLPEHGLELSSNVFFNDYKDMQLPFYLGVNSVVIRNASKVQTYGAEFGANWKPTENLTLNGSLGLLHTEVKRFPNSGTEGKQLSRSPKYTAAIGASYLLPRGFEIGGKVRFSGGYYSNAQNTEVGRIKAYSQTDLYAAYNFKHGRISLYADNVLNSRRDIFIPAADRREALAQRPRAVGIAAEMKF</sequence>
<feature type="signal peptide" evidence="16">
    <location>
        <begin position="1"/>
        <end position="25"/>
    </location>
</feature>
<keyword evidence="3 13" id="KW-0813">Transport</keyword>
<dbReference type="InterPro" id="IPR037066">
    <property type="entry name" value="Plug_dom_sf"/>
</dbReference>
<dbReference type="InterPro" id="IPR036942">
    <property type="entry name" value="Beta-barrel_TonB_sf"/>
</dbReference>
<keyword evidence="4 13" id="KW-1134">Transmembrane beta strand</keyword>
<feature type="domain" description="TonB-dependent receptor plug" evidence="18">
    <location>
        <begin position="60"/>
        <end position="172"/>
    </location>
</feature>
<dbReference type="Gene3D" id="2.40.170.20">
    <property type="entry name" value="TonB-dependent receptor, beta-barrel domain"/>
    <property type="match status" value="1"/>
</dbReference>
<dbReference type="GO" id="GO:0006826">
    <property type="term" value="P:iron ion transport"/>
    <property type="evidence" value="ECO:0007669"/>
    <property type="project" value="UniProtKB-KW"/>
</dbReference>
<dbReference type="EMBL" id="AEWV01000029">
    <property type="protein sequence ID" value="EGC16954.1"/>
    <property type="molecule type" value="Genomic_DNA"/>
</dbReference>
<dbReference type="InterPro" id="IPR000531">
    <property type="entry name" value="Beta-barrel_TonB"/>
</dbReference>
<dbReference type="Proteomes" id="UP000004088">
    <property type="component" value="Unassembled WGS sequence"/>
</dbReference>
<keyword evidence="9 14" id="KW-0798">TonB box</keyword>
<evidence type="ECO:0000256" key="4">
    <source>
        <dbReference type="ARBA" id="ARBA00022452"/>
    </source>
</evidence>
<dbReference type="InterPro" id="IPR039426">
    <property type="entry name" value="TonB-dep_rcpt-like"/>
</dbReference>
<comment type="caution">
    <text evidence="19">The sequence shown here is derived from an EMBL/GenBank/DDBJ whole genome shotgun (WGS) entry which is preliminary data.</text>
</comment>
<evidence type="ECO:0000256" key="9">
    <source>
        <dbReference type="ARBA" id="ARBA00023077"/>
    </source>
</evidence>
<evidence type="ECO:0000256" key="10">
    <source>
        <dbReference type="ARBA" id="ARBA00023136"/>
    </source>
</evidence>
<evidence type="ECO:0000256" key="8">
    <source>
        <dbReference type="ARBA" id="ARBA00023065"/>
    </source>
</evidence>
<evidence type="ECO:0000256" key="5">
    <source>
        <dbReference type="ARBA" id="ARBA00022496"/>
    </source>
</evidence>
<keyword evidence="12 13" id="KW-0998">Cell outer membrane</keyword>
<protein>
    <submittedName>
        <fullName evidence="19">TonB-dependent siderophore receptor</fullName>
    </submittedName>
</protein>
<keyword evidence="6 13" id="KW-0812">Transmembrane</keyword>
<keyword evidence="5" id="KW-0410">Iron transport</keyword>
<dbReference type="HOGENOM" id="CLU_008287_15_2_4"/>
<keyword evidence="11 19" id="KW-0675">Receptor</keyword>
<evidence type="ECO:0000256" key="2">
    <source>
        <dbReference type="ARBA" id="ARBA00009810"/>
    </source>
</evidence>
<reference evidence="19 20" key="1">
    <citation type="submission" date="2011-01" db="EMBL/GenBank/DDBJ databases">
        <authorList>
            <person name="Muzny D."/>
            <person name="Qin X."/>
            <person name="Deng J."/>
            <person name="Jiang H."/>
            <person name="Liu Y."/>
            <person name="Qu J."/>
            <person name="Song X.-Z."/>
            <person name="Zhang L."/>
            <person name="Thornton R."/>
            <person name="Coyle M."/>
            <person name="Francisco L."/>
            <person name="Jackson L."/>
            <person name="Javaid M."/>
            <person name="Korchina V."/>
            <person name="Kovar C."/>
            <person name="Mata R."/>
            <person name="Mathew T."/>
            <person name="Ngo R."/>
            <person name="Nguyen L."/>
            <person name="Nguyen N."/>
            <person name="Okwuonu G."/>
            <person name="Ongeri F."/>
            <person name="Pham C."/>
            <person name="Simmons D."/>
            <person name="Wilczek-Boney K."/>
            <person name="Hale W."/>
            <person name="Jakkamsetti A."/>
            <person name="Pham P."/>
            <person name="Ruth R."/>
            <person name="San Lucas F."/>
            <person name="Warren J."/>
            <person name="Zhang J."/>
            <person name="Zhao Z."/>
            <person name="Zhou C."/>
            <person name="Zhu D."/>
            <person name="Lee S."/>
            <person name="Bess C."/>
            <person name="Blankenburg K."/>
            <person name="Forbes L."/>
            <person name="Fu Q."/>
            <person name="Gubbala S."/>
            <person name="Hirani K."/>
            <person name="Jayaseelan J.C."/>
            <person name="Lara F."/>
            <person name="Munidasa M."/>
            <person name="Palculict T."/>
            <person name="Patil S."/>
            <person name="Pu L.-L."/>
            <person name="Saada N."/>
            <person name="Tang L."/>
            <person name="Weissenberger G."/>
            <person name="Zhu Y."/>
            <person name="Hemphill L."/>
            <person name="Shang Y."/>
            <person name="Youmans B."/>
            <person name="Ayvaz T."/>
            <person name="Ross M."/>
            <person name="Santibanez J."/>
            <person name="Aqrawi P."/>
            <person name="Gross S."/>
            <person name="Joshi V."/>
            <person name="Fowler G."/>
            <person name="Nazareth L."/>
            <person name="Reid J."/>
            <person name="Worley K."/>
            <person name="Petrosino J."/>
            <person name="Highlander S."/>
            <person name="Gibbs R."/>
        </authorList>
    </citation>
    <scope>NUCLEOTIDE SEQUENCE [LARGE SCALE GENOMIC DNA]</scope>
    <source>
        <strain evidence="19 20">ATCC 33394</strain>
    </source>
</reference>
<evidence type="ECO:0000313" key="19">
    <source>
        <dbReference type="EMBL" id="EGC16954.1"/>
    </source>
</evidence>
<evidence type="ECO:0000256" key="7">
    <source>
        <dbReference type="ARBA" id="ARBA00023004"/>
    </source>
</evidence>
<dbReference type="CDD" id="cd01347">
    <property type="entry name" value="ligand_gated_channel"/>
    <property type="match status" value="1"/>
</dbReference>
<evidence type="ECO:0000256" key="13">
    <source>
        <dbReference type="PROSITE-ProRule" id="PRU01360"/>
    </source>
</evidence>
<comment type="subcellular location">
    <subcellularLocation>
        <location evidence="1 13">Cell outer membrane</location>
        <topology evidence="1 13">Multi-pass membrane protein</topology>
    </subcellularLocation>
</comment>
<dbReference type="Gene3D" id="2.170.130.10">
    <property type="entry name" value="TonB-dependent receptor, plug domain"/>
    <property type="match status" value="1"/>
</dbReference>
<keyword evidence="16" id="KW-0732">Signal</keyword>
<evidence type="ECO:0000256" key="1">
    <source>
        <dbReference type="ARBA" id="ARBA00004571"/>
    </source>
</evidence>
<evidence type="ECO:0000259" key="18">
    <source>
        <dbReference type="Pfam" id="PF07715"/>
    </source>
</evidence>